<name>A0A438DR19_VITVI</name>
<organism evidence="2 3">
    <name type="scientific">Vitis vinifera</name>
    <name type="common">Grape</name>
    <dbReference type="NCBI Taxonomy" id="29760"/>
    <lineage>
        <taxon>Eukaryota</taxon>
        <taxon>Viridiplantae</taxon>
        <taxon>Streptophyta</taxon>
        <taxon>Embryophyta</taxon>
        <taxon>Tracheophyta</taxon>
        <taxon>Spermatophyta</taxon>
        <taxon>Magnoliopsida</taxon>
        <taxon>eudicotyledons</taxon>
        <taxon>Gunneridae</taxon>
        <taxon>Pentapetalae</taxon>
        <taxon>rosids</taxon>
        <taxon>Vitales</taxon>
        <taxon>Vitaceae</taxon>
        <taxon>Viteae</taxon>
        <taxon>Vitis</taxon>
    </lineage>
</organism>
<feature type="domain" description="Reverse transcriptase" evidence="1">
    <location>
        <begin position="1"/>
        <end position="246"/>
    </location>
</feature>
<dbReference type="InterPro" id="IPR043502">
    <property type="entry name" value="DNA/RNA_pol_sf"/>
</dbReference>
<dbReference type="CDD" id="cd01650">
    <property type="entry name" value="RT_nLTR_like"/>
    <property type="match status" value="1"/>
</dbReference>
<keyword evidence="2" id="KW-0548">Nucleotidyltransferase</keyword>
<dbReference type="PANTHER" id="PTHR46890:SF50">
    <property type="entry name" value="RNA-DIRECTED DNA POLYMERASE, EUKARYOTA, REVERSE TRANSCRIPTASE ZINC-BINDING DOMAIN PROTEIN-RELATED"/>
    <property type="match status" value="1"/>
</dbReference>
<dbReference type="PROSITE" id="PS50878">
    <property type="entry name" value="RT_POL"/>
    <property type="match status" value="1"/>
</dbReference>
<accession>A0A438DR19</accession>
<dbReference type="SUPFAM" id="SSF56672">
    <property type="entry name" value="DNA/RNA polymerases"/>
    <property type="match status" value="1"/>
</dbReference>
<keyword evidence="2" id="KW-0695">RNA-directed DNA polymerase</keyword>
<reference evidence="2 3" key="1">
    <citation type="journal article" date="2018" name="PLoS Genet.">
        <title>Population sequencing reveals clonal diversity and ancestral inbreeding in the grapevine cultivar Chardonnay.</title>
        <authorList>
            <person name="Roach M.J."/>
            <person name="Johnson D.L."/>
            <person name="Bohlmann J."/>
            <person name="van Vuuren H.J."/>
            <person name="Jones S.J."/>
            <person name="Pretorius I.S."/>
            <person name="Schmidt S.A."/>
            <person name="Borneman A.R."/>
        </authorList>
    </citation>
    <scope>NUCLEOTIDE SEQUENCE [LARGE SCALE GENOMIC DNA]</scope>
    <source>
        <strain evidence="3">cv. Chardonnay</strain>
        <tissue evidence="2">Leaf</tissue>
    </source>
</reference>
<protein>
    <submittedName>
        <fullName evidence="2">LINE-1 reverse transcriptase-like</fullName>
    </submittedName>
</protein>
<dbReference type="Pfam" id="PF00078">
    <property type="entry name" value="RVT_1"/>
    <property type="match status" value="1"/>
</dbReference>
<evidence type="ECO:0000313" key="3">
    <source>
        <dbReference type="Proteomes" id="UP000288805"/>
    </source>
</evidence>
<proteinExistence type="predicted"/>
<keyword evidence="2" id="KW-0808">Transferase</keyword>
<gene>
    <name evidence="2" type="primary">LIN1_99</name>
    <name evidence="2" type="ORF">CK203_101890</name>
</gene>
<dbReference type="EMBL" id="QGNW01001519">
    <property type="protein sequence ID" value="RVW37926.1"/>
    <property type="molecule type" value="Genomic_DNA"/>
</dbReference>
<sequence length="496" mass="57209">MPENMNACALEVLANRLKKVVGKVVSKAQGAFVEGRQILNAVLIANEAIDSVLKNNENGILCKLDIEKAYDNVDWAFRLIVMQKMGFGEKWIGWIEWCISTASFSVLVNDTSKGFFQSSRGLRQGDPLSPYLFVIAMEVFSSFLKRAMDGGFMSDCRVKGRSEEGVQISHLLFADDTLVFYQASQDHLTYLSWLLMWFEAVLGLRINLEKSELIPVGRVENIDDLALDFVVEWVVSRPLIWAFPWVVRLSQYQCGMEWKSDFVEDWPWGLGVKCLSILNKALLSKWNWQFANEREALWNQVIRGKYEEDRGGWCSREVREAHGVGLWKGIRMDWELVGAKIYFSVGNGRRVRFWRDRWCGNSPLCESFPSLFALSVDKEAWVADFWDSLVEGGWGDWNHCFSRALNDWEVEEAERFLERLHRKRVLGDVDDMVVWTETKSGKFLAKSLYLALETGCNYLFPSTRIWNVWVQPKISFFAWEATWGKALTLNLVQKKG</sequence>
<dbReference type="InterPro" id="IPR000477">
    <property type="entry name" value="RT_dom"/>
</dbReference>
<dbReference type="InterPro" id="IPR052343">
    <property type="entry name" value="Retrotransposon-Effector_Assoc"/>
</dbReference>
<evidence type="ECO:0000259" key="1">
    <source>
        <dbReference type="PROSITE" id="PS50878"/>
    </source>
</evidence>
<dbReference type="PANTHER" id="PTHR46890">
    <property type="entry name" value="NON-LTR RETROLELEMENT REVERSE TRANSCRIPTASE-LIKE PROTEIN-RELATED"/>
    <property type="match status" value="1"/>
</dbReference>
<evidence type="ECO:0000313" key="2">
    <source>
        <dbReference type="EMBL" id="RVW37926.1"/>
    </source>
</evidence>
<comment type="caution">
    <text evidence="2">The sequence shown here is derived from an EMBL/GenBank/DDBJ whole genome shotgun (WGS) entry which is preliminary data.</text>
</comment>
<dbReference type="GO" id="GO:0003964">
    <property type="term" value="F:RNA-directed DNA polymerase activity"/>
    <property type="evidence" value="ECO:0007669"/>
    <property type="project" value="UniProtKB-KW"/>
</dbReference>
<dbReference type="AlphaFoldDB" id="A0A438DR19"/>
<dbReference type="Proteomes" id="UP000288805">
    <property type="component" value="Unassembled WGS sequence"/>
</dbReference>